<keyword evidence="2" id="KW-1185">Reference proteome</keyword>
<protein>
    <recommendedName>
        <fullName evidence="3">DUF29 domain-containing protein</fullName>
    </recommendedName>
</protein>
<reference evidence="1 2" key="1">
    <citation type="submission" date="2016-11" db="EMBL/GenBank/DDBJ databases">
        <title>Draft Genome Sequences of Nine Cyanobacterial Strains from Diverse Habitats.</title>
        <authorList>
            <person name="Zhu T."/>
            <person name="Hou S."/>
            <person name="Lu X."/>
            <person name="Hess W.R."/>
        </authorList>
    </citation>
    <scope>NUCLEOTIDE SEQUENCE [LARGE SCALE GENOMIC DNA]</scope>
    <source>
        <strain evidence="1 2">5.2 s.c.1</strain>
    </source>
</reference>
<dbReference type="STRING" id="247279.NIES1031_13115"/>
<organism evidence="1 2">
    <name type="scientific">Chroogloeocystis siderophila 5.2 s.c.1</name>
    <dbReference type="NCBI Taxonomy" id="247279"/>
    <lineage>
        <taxon>Bacteria</taxon>
        <taxon>Bacillati</taxon>
        <taxon>Cyanobacteriota</taxon>
        <taxon>Cyanophyceae</taxon>
        <taxon>Oscillatoriophycideae</taxon>
        <taxon>Chroococcales</taxon>
        <taxon>Chroococcaceae</taxon>
        <taxon>Chroogloeocystis</taxon>
    </lineage>
</organism>
<dbReference type="InterPro" id="IPR002636">
    <property type="entry name" value="DUF29"/>
</dbReference>
<evidence type="ECO:0000313" key="2">
    <source>
        <dbReference type="Proteomes" id="UP000185984"/>
    </source>
</evidence>
<dbReference type="AlphaFoldDB" id="A0A1U7HP55"/>
<dbReference type="OrthoDB" id="495351at2"/>
<accession>A0A1U7HP55</accession>
<dbReference type="EMBL" id="MRCC01000010">
    <property type="protein sequence ID" value="OKH25324.1"/>
    <property type="molecule type" value="Genomic_DNA"/>
</dbReference>
<dbReference type="Gene3D" id="1.20.1220.20">
    <property type="entry name" value="Uncharcterised protein PF01724"/>
    <property type="match status" value="1"/>
</dbReference>
<name>A0A1U7HP55_9CHRO</name>
<evidence type="ECO:0008006" key="3">
    <source>
        <dbReference type="Google" id="ProtNLM"/>
    </source>
</evidence>
<gene>
    <name evidence="1" type="ORF">NIES1031_13115</name>
</gene>
<evidence type="ECO:0000313" key="1">
    <source>
        <dbReference type="EMBL" id="OKH25324.1"/>
    </source>
</evidence>
<proteinExistence type="predicted"/>
<dbReference type="RefSeq" id="WP_073549874.1">
    <property type="nucleotide sequence ID" value="NZ_CAWMVK010000002.1"/>
</dbReference>
<dbReference type="Proteomes" id="UP000185984">
    <property type="component" value="Unassembled WGS sequence"/>
</dbReference>
<dbReference type="PANTHER" id="PTHR34235">
    <property type="entry name" value="SLR1203 PROTEIN-RELATED"/>
    <property type="match status" value="1"/>
</dbReference>
<comment type="caution">
    <text evidence="1">The sequence shown here is derived from an EMBL/GenBank/DDBJ whole genome shotgun (WGS) entry which is preliminary data.</text>
</comment>
<sequence length="140" mass="15851">MEELLELRELLQQGKVDEALLLVDELEDMSLSDKINKIDSYGVVLLVHLIKQQAEKRSTRSWEISIENAAREIRKLNKRRKAGGCYLSSAQLLEILEEGYQIALKRASAEALEGRFEAEELASIVDKQTILSQAIALIQQ</sequence>
<dbReference type="Pfam" id="PF01724">
    <property type="entry name" value="DUF29"/>
    <property type="match status" value="1"/>
</dbReference>
<dbReference type="PANTHER" id="PTHR34235:SF1">
    <property type="entry name" value="SLR0416 PROTEIN"/>
    <property type="match status" value="1"/>
</dbReference>